<organism evidence="1">
    <name type="scientific">Rhizophora mucronata</name>
    <name type="common">Asiatic mangrove</name>
    <dbReference type="NCBI Taxonomy" id="61149"/>
    <lineage>
        <taxon>Eukaryota</taxon>
        <taxon>Viridiplantae</taxon>
        <taxon>Streptophyta</taxon>
        <taxon>Embryophyta</taxon>
        <taxon>Tracheophyta</taxon>
        <taxon>Spermatophyta</taxon>
        <taxon>Magnoliopsida</taxon>
        <taxon>eudicotyledons</taxon>
        <taxon>Gunneridae</taxon>
        <taxon>Pentapetalae</taxon>
        <taxon>rosids</taxon>
        <taxon>fabids</taxon>
        <taxon>Malpighiales</taxon>
        <taxon>Rhizophoraceae</taxon>
        <taxon>Rhizophora</taxon>
    </lineage>
</organism>
<evidence type="ECO:0000313" key="1">
    <source>
        <dbReference type="EMBL" id="MBX48705.1"/>
    </source>
</evidence>
<dbReference type="AlphaFoldDB" id="A0A2P2P1P9"/>
<proteinExistence type="predicted"/>
<accession>A0A2P2P1P9</accession>
<protein>
    <submittedName>
        <fullName evidence="1">Uncharacterized protein</fullName>
    </submittedName>
</protein>
<sequence>MRFSFFNSLLLKGIVQYLKFKEKRLFDSHKEEEKE</sequence>
<reference evidence="1" key="1">
    <citation type="submission" date="2018-02" db="EMBL/GenBank/DDBJ databases">
        <title>Rhizophora mucronata_Transcriptome.</title>
        <authorList>
            <person name="Meera S.P."/>
            <person name="Sreeshan A."/>
            <person name="Augustine A."/>
        </authorList>
    </citation>
    <scope>NUCLEOTIDE SEQUENCE</scope>
    <source>
        <tissue evidence="1">Leaf</tissue>
    </source>
</reference>
<dbReference type="EMBL" id="GGEC01068221">
    <property type="protein sequence ID" value="MBX48705.1"/>
    <property type="molecule type" value="Transcribed_RNA"/>
</dbReference>
<name>A0A2P2P1P9_RHIMU</name>